<sequence length="240" mass="24484">PGIPNTASPVLTISTGAPTVDSSGVVSKDTVGQIIGNNVQYKISWLSTVMTDGAAIWQMGLFGTTNSVFKTATTLTTSGLTIGTNRDIQFAREALSTSPSEVEITGPFLVERLAQPIVFVSDSICFTAIGAGVWTAGGDPTGITVGNGVITIPNQFGQVINLGIDRLTNGTFEVKLEGGAPATDIVINLGGGPDAIMLASGDGTINATVIAATGSGDELRFTNNSVGSNLLIGPVRITEV</sequence>
<feature type="non-terminal residue" evidence="1">
    <location>
        <position position="1"/>
    </location>
</feature>
<accession>X0WZZ7</accession>
<comment type="caution">
    <text evidence="1">The sequence shown here is derived from an EMBL/GenBank/DDBJ whole genome shotgun (WGS) entry which is preliminary data.</text>
</comment>
<name>X0WZZ7_9ZZZZ</name>
<dbReference type="EMBL" id="BARS01043129">
    <property type="protein sequence ID" value="GAG36305.1"/>
    <property type="molecule type" value="Genomic_DNA"/>
</dbReference>
<protein>
    <submittedName>
        <fullName evidence="1">Uncharacterized protein</fullName>
    </submittedName>
</protein>
<gene>
    <name evidence="1" type="ORF">S01H1_65342</name>
</gene>
<proteinExistence type="predicted"/>
<reference evidence="1" key="1">
    <citation type="journal article" date="2014" name="Front. Microbiol.">
        <title>High frequency of phylogenetically diverse reductive dehalogenase-homologous genes in deep subseafloor sedimentary metagenomes.</title>
        <authorList>
            <person name="Kawai M."/>
            <person name="Futagami T."/>
            <person name="Toyoda A."/>
            <person name="Takaki Y."/>
            <person name="Nishi S."/>
            <person name="Hori S."/>
            <person name="Arai W."/>
            <person name="Tsubouchi T."/>
            <person name="Morono Y."/>
            <person name="Uchiyama I."/>
            <person name="Ito T."/>
            <person name="Fujiyama A."/>
            <person name="Inagaki F."/>
            <person name="Takami H."/>
        </authorList>
    </citation>
    <scope>NUCLEOTIDE SEQUENCE</scope>
    <source>
        <strain evidence="1">Expedition CK06-06</strain>
    </source>
</reference>
<dbReference type="AlphaFoldDB" id="X0WZZ7"/>
<evidence type="ECO:0000313" key="1">
    <source>
        <dbReference type="EMBL" id="GAG36305.1"/>
    </source>
</evidence>
<organism evidence="1">
    <name type="scientific">marine sediment metagenome</name>
    <dbReference type="NCBI Taxonomy" id="412755"/>
    <lineage>
        <taxon>unclassified sequences</taxon>
        <taxon>metagenomes</taxon>
        <taxon>ecological metagenomes</taxon>
    </lineage>
</organism>